<name>A0A934PXJ3_9BURK</name>
<dbReference type="InterPro" id="IPR011234">
    <property type="entry name" value="Fumarylacetoacetase-like_C"/>
</dbReference>
<sequence length="200" mass="21539">MNWQPRGIVYGVLLNNQREADALAPRMHEKPYQGSPRAPILYVKTANTFSAEGAWVRTPRPVEIGATVGLVIGAGGAVVQHVLVNDWTLPHANFFRPPVKFKCRDGFLGLGTPVAPVDIATASIDVLVNGELRQTVRFDALVRPPARLLADVAEFMTLREGDVLLAGCDVARPLAQAGDRVELRGGALGTLAQQLVEEDA</sequence>
<evidence type="ECO:0000313" key="3">
    <source>
        <dbReference type="Proteomes" id="UP000617041"/>
    </source>
</evidence>
<dbReference type="Gene3D" id="3.90.850.10">
    <property type="entry name" value="Fumarylacetoacetase-like, C-terminal domain"/>
    <property type="match status" value="1"/>
</dbReference>
<dbReference type="GO" id="GO:0016787">
    <property type="term" value="F:hydrolase activity"/>
    <property type="evidence" value="ECO:0007669"/>
    <property type="project" value="UniProtKB-KW"/>
</dbReference>
<keyword evidence="2" id="KW-0378">Hydrolase</keyword>
<dbReference type="InterPro" id="IPR036663">
    <property type="entry name" value="Fumarylacetoacetase_C_sf"/>
</dbReference>
<evidence type="ECO:0000259" key="1">
    <source>
        <dbReference type="Pfam" id="PF01557"/>
    </source>
</evidence>
<reference evidence="2" key="1">
    <citation type="submission" date="2020-12" db="EMBL/GenBank/DDBJ databases">
        <title>Ramlibacter sp. nov., isolated from a freshwater alga, Cryptomonas.</title>
        <authorList>
            <person name="Kim H.M."/>
            <person name="Jeon C.O."/>
        </authorList>
    </citation>
    <scope>NUCLEOTIDE SEQUENCE</scope>
    <source>
        <strain evidence="2">CrO1</strain>
    </source>
</reference>
<dbReference type="SUPFAM" id="SSF56529">
    <property type="entry name" value="FAH"/>
    <property type="match status" value="1"/>
</dbReference>
<comment type="caution">
    <text evidence="2">The sequence shown here is derived from an EMBL/GenBank/DDBJ whole genome shotgun (WGS) entry which is preliminary data.</text>
</comment>
<dbReference type="Pfam" id="PF01557">
    <property type="entry name" value="FAA_hydrolase"/>
    <property type="match status" value="1"/>
</dbReference>
<dbReference type="AlphaFoldDB" id="A0A934PXJ3"/>
<dbReference type="EMBL" id="JAEDAO010000001">
    <property type="protein sequence ID" value="MBK0391455.1"/>
    <property type="molecule type" value="Genomic_DNA"/>
</dbReference>
<organism evidence="2 3">
    <name type="scientific">Ramlibacter algicola</name>
    <dbReference type="NCBI Taxonomy" id="2795217"/>
    <lineage>
        <taxon>Bacteria</taxon>
        <taxon>Pseudomonadati</taxon>
        <taxon>Pseudomonadota</taxon>
        <taxon>Betaproteobacteria</taxon>
        <taxon>Burkholderiales</taxon>
        <taxon>Comamonadaceae</taxon>
        <taxon>Ramlibacter</taxon>
    </lineage>
</organism>
<keyword evidence="3" id="KW-1185">Reference proteome</keyword>
<dbReference type="Proteomes" id="UP000617041">
    <property type="component" value="Unassembled WGS sequence"/>
</dbReference>
<feature type="domain" description="Fumarylacetoacetase-like C-terminal" evidence="1">
    <location>
        <begin position="9"/>
        <end position="195"/>
    </location>
</feature>
<accession>A0A934PXJ3</accession>
<proteinExistence type="predicted"/>
<gene>
    <name evidence="2" type="ORF">I8E28_02520</name>
</gene>
<evidence type="ECO:0000313" key="2">
    <source>
        <dbReference type="EMBL" id="MBK0391455.1"/>
    </source>
</evidence>
<dbReference type="RefSeq" id="WP_200786274.1">
    <property type="nucleotide sequence ID" value="NZ_JAEDAO010000001.1"/>
</dbReference>
<protein>
    <submittedName>
        <fullName evidence="2">Fumarylacetoacetate hydrolase family protein</fullName>
    </submittedName>
</protein>